<dbReference type="Proteomes" id="UP000731519">
    <property type="component" value="Unassembled WGS sequence"/>
</dbReference>
<dbReference type="PROSITE" id="PS51186">
    <property type="entry name" value="GNAT"/>
    <property type="match status" value="1"/>
</dbReference>
<organism evidence="3 4">
    <name type="scientific">Streptomyces fradiae ATCC 10745 = DSM 40063</name>
    <dbReference type="NCBI Taxonomy" id="1319510"/>
    <lineage>
        <taxon>Bacteria</taxon>
        <taxon>Bacillati</taxon>
        <taxon>Actinomycetota</taxon>
        <taxon>Actinomycetes</taxon>
        <taxon>Kitasatosporales</taxon>
        <taxon>Streptomycetaceae</taxon>
        <taxon>Streptomyces</taxon>
    </lineage>
</organism>
<dbReference type="CDD" id="cd04301">
    <property type="entry name" value="NAT_SF"/>
    <property type="match status" value="1"/>
</dbReference>
<proteinExistence type="predicted"/>
<dbReference type="EMBL" id="MIFZ01000277">
    <property type="protein sequence ID" value="OSY50643.1"/>
    <property type="molecule type" value="Genomic_DNA"/>
</dbReference>
<dbReference type="InterPro" id="IPR000182">
    <property type="entry name" value="GNAT_dom"/>
</dbReference>
<dbReference type="RefSeq" id="WP_031130201.1">
    <property type="nucleotide sequence ID" value="NZ_ASYR01000040.1"/>
</dbReference>
<evidence type="ECO:0000259" key="1">
    <source>
        <dbReference type="PROSITE" id="PS51186"/>
    </source>
</evidence>
<dbReference type="InterPro" id="IPR016181">
    <property type="entry name" value="Acyl_CoA_acyltransferase"/>
</dbReference>
<dbReference type="EMBL" id="ASYR01000040">
    <property type="protein sequence ID" value="KAF0647216.1"/>
    <property type="molecule type" value="Genomic_DNA"/>
</dbReference>
<dbReference type="GO" id="GO:0016747">
    <property type="term" value="F:acyltransferase activity, transferring groups other than amino-acyl groups"/>
    <property type="evidence" value="ECO:0007669"/>
    <property type="project" value="InterPro"/>
</dbReference>
<accession>A0A1Y2NT09</accession>
<dbReference type="SUPFAM" id="SSF55729">
    <property type="entry name" value="Acyl-CoA N-acyltransferases (Nat)"/>
    <property type="match status" value="1"/>
</dbReference>
<dbReference type="AlphaFoldDB" id="A0A1Y2NT09"/>
<keyword evidence="5" id="KW-1185">Reference proteome</keyword>
<dbReference type="Proteomes" id="UP000194318">
    <property type="component" value="Unassembled WGS sequence"/>
</dbReference>
<dbReference type="GeneID" id="91406757"/>
<evidence type="ECO:0000313" key="2">
    <source>
        <dbReference type="EMBL" id="KAF0647216.1"/>
    </source>
</evidence>
<dbReference type="Pfam" id="PF00583">
    <property type="entry name" value="Acetyltransf_1"/>
    <property type="match status" value="1"/>
</dbReference>
<reference evidence="2 5" key="1">
    <citation type="submission" date="2013-05" db="EMBL/GenBank/DDBJ databases">
        <title>Genome Sequence of Streptomyces fradiae.</title>
        <authorList>
            <person name="Kirby R."/>
        </authorList>
    </citation>
    <scope>NUCLEOTIDE SEQUENCE [LARGE SCALE GENOMIC DNA]</scope>
    <source>
        <strain evidence="2 5">ATCC 10745</strain>
    </source>
</reference>
<evidence type="ECO:0000313" key="3">
    <source>
        <dbReference type="EMBL" id="OSY50643.1"/>
    </source>
</evidence>
<feature type="domain" description="N-acetyltransferase" evidence="1">
    <location>
        <begin position="1"/>
        <end position="131"/>
    </location>
</feature>
<name>A0A1Y2NT09_STRFR</name>
<comment type="caution">
    <text evidence="3">The sequence shown here is derived from an EMBL/GenBank/DDBJ whole genome shotgun (WGS) entry which is preliminary data.</text>
</comment>
<gene>
    <name evidence="3" type="ORF">BG846_03713</name>
    <name evidence="2" type="ORF">K701_25005</name>
</gene>
<reference evidence="3 4" key="2">
    <citation type="submission" date="2016-09" db="EMBL/GenBank/DDBJ databases">
        <title>Streptomyces fradiae DSM40063, a candidate organism with high potential of specific P450 cytochromes.</title>
        <authorList>
            <person name="Grumaz C."/>
            <person name="Vainshtein Y."/>
            <person name="Kirstahler P."/>
            <person name="Sohn K."/>
        </authorList>
    </citation>
    <scope>NUCLEOTIDE SEQUENCE [LARGE SCALE GENOMIC DNA]</scope>
    <source>
        <strain evidence="3 4">DSM 40063</strain>
    </source>
</reference>
<dbReference type="Gene3D" id="3.40.630.30">
    <property type="match status" value="1"/>
</dbReference>
<evidence type="ECO:0000313" key="5">
    <source>
        <dbReference type="Proteomes" id="UP000731519"/>
    </source>
</evidence>
<keyword evidence="3" id="KW-0808">Transferase</keyword>
<sequence>MAVTYAWRGEFADEELDALHAEGFGHRAGRTAWRERVGRHSLGWVCAREDGVLTGFVNVAWDGGAHAFLLDTVVARHRRSLGVGTALVGTAAEQARAAGCAWLHVDFEERLAPFYFGACGFRGTAAGLIAL</sequence>
<evidence type="ECO:0000313" key="4">
    <source>
        <dbReference type="Proteomes" id="UP000194318"/>
    </source>
</evidence>
<protein>
    <submittedName>
        <fullName evidence="3">Acetyltransferase (GNAT) family protein</fullName>
    </submittedName>
</protein>